<dbReference type="InterPro" id="IPR002884">
    <property type="entry name" value="P_dom"/>
</dbReference>
<dbReference type="InterPro" id="IPR036116">
    <property type="entry name" value="FN3_sf"/>
</dbReference>
<dbReference type="InterPro" id="IPR003961">
    <property type="entry name" value="FN3_dom"/>
</dbReference>
<dbReference type="EMBL" id="JBCGDO010000003">
    <property type="protein sequence ID" value="MEM0541809.1"/>
    <property type="molecule type" value="Genomic_DNA"/>
</dbReference>
<protein>
    <submittedName>
        <fullName evidence="6">Reprolysin-like metallopeptidase</fullName>
    </submittedName>
</protein>
<evidence type="ECO:0000256" key="2">
    <source>
        <dbReference type="ARBA" id="ARBA00022729"/>
    </source>
</evidence>
<dbReference type="PANTHER" id="PTHR11905">
    <property type="entry name" value="ADAM A DISINTEGRIN AND METALLOPROTEASE DOMAIN"/>
    <property type="match status" value="1"/>
</dbReference>
<dbReference type="Pfam" id="PF18962">
    <property type="entry name" value="Por_Secre_tail"/>
    <property type="match status" value="1"/>
</dbReference>
<dbReference type="InterPro" id="IPR026444">
    <property type="entry name" value="Secre_tail"/>
</dbReference>
<dbReference type="SUPFAM" id="SSF55486">
    <property type="entry name" value="Metalloproteases ('zincins'), catalytic domain"/>
    <property type="match status" value="1"/>
</dbReference>
<dbReference type="InterPro" id="IPR024079">
    <property type="entry name" value="MetalloPept_cat_dom_sf"/>
</dbReference>
<evidence type="ECO:0000256" key="3">
    <source>
        <dbReference type="ARBA" id="ARBA00022801"/>
    </source>
</evidence>
<dbReference type="InterPro" id="IPR008979">
    <property type="entry name" value="Galactose-bd-like_sf"/>
</dbReference>
<evidence type="ECO:0000313" key="7">
    <source>
        <dbReference type="Proteomes" id="UP001460072"/>
    </source>
</evidence>
<dbReference type="Gene3D" id="3.40.390.10">
    <property type="entry name" value="Collagenase (Catalytic Domain)"/>
    <property type="match status" value="1"/>
</dbReference>
<dbReference type="Gene3D" id="2.60.120.260">
    <property type="entry name" value="Galactose-binding domain-like"/>
    <property type="match status" value="1"/>
</dbReference>
<dbReference type="InterPro" id="IPR013783">
    <property type="entry name" value="Ig-like_fold"/>
</dbReference>
<organism evidence="6 7">
    <name type="scientific">Flavobacterium aureirubrum</name>
    <dbReference type="NCBI Taxonomy" id="3133147"/>
    <lineage>
        <taxon>Bacteria</taxon>
        <taxon>Pseudomonadati</taxon>
        <taxon>Bacteroidota</taxon>
        <taxon>Flavobacteriia</taxon>
        <taxon>Flavobacteriales</taxon>
        <taxon>Flavobacteriaceae</taxon>
        <taxon>Flavobacterium</taxon>
    </lineage>
</organism>
<keyword evidence="2" id="KW-0732">Signal</keyword>
<dbReference type="PANTHER" id="PTHR11905:SF159">
    <property type="entry name" value="ADAM METALLOPROTEASE"/>
    <property type="match status" value="1"/>
</dbReference>
<name>A0ABU9N257_9FLAO</name>
<dbReference type="RefSeq" id="WP_342695035.1">
    <property type="nucleotide sequence ID" value="NZ_JBCGDO010000003.1"/>
</dbReference>
<dbReference type="Proteomes" id="UP001460072">
    <property type="component" value="Unassembled WGS sequence"/>
</dbReference>
<gene>
    <name evidence="6" type="ORF">WFZ85_04220</name>
</gene>
<feature type="domain" description="Fibronectin type-III" evidence="4">
    <location>
        <begin position="754"/>
        <end position="844"/>
    </location>
</feature>
<dbReference type="Pfam" id="PF13583">
    <property type="entry name" value="Reprolysin_4"/>
    <property type="match status" value="1"/>
</dbReference>
<evidence type="ECO:0000313" key="6">
    <source>
        <dbReference type="EMBL" id="MEM0541809.1"/>
    </source>
</evidence>
<dbReference type="Gene3D" id="2.60.40.10">
    <property type="entry name" value="Immunoglobulins"/>
    <property type="match status" value="2"/>
</dbReference>
<sequence>MKKIFLVLAIVLFSNSYGQSNLWNKVSEERLAGLSKMGRASLPTKYQLYSLDLNALKNQLVSAPLDSSGQNSNVVLSFPNPDGGFNSYEFYESPIMEKGLADQFPDIKTYYALGIDDQTASMRVSFTAFGLHAMIVSGNSSSIYIDTYTTDLNNFIVYRKSDITSSRIFECGVTEETNKSRSGTTKRNTTLELLNDSTFRTYRLAVACTGEYAAFHGGTVALAQAAIVTTVNRINLVYQRDLSVRFVLVANNTAIIYTNAATDPFNNNNAGVLIGQSQNVITNIIGTANFDIGHTVSTGGGGLAGLGVICDNAQKASGITGLQAPVGDPFDIDYVAHEIGHQFGCNHTFNNACGGNRNDGTAVEPGSGSTIMAYAGICPPNVQSNSDDHFSFISIAEAQAVIQGTTCPISTPNGNFAPVVDAGLDYTIPRSTAFILTGGATDANNDALTYCWEQTNNEASTQAPVATSATGPNFRSTIPSASPQRFMPVLTSVIANNLTPSWEVVPSVARTMNFALTVRDNRSPNGGQTSRDDMVVTTASVGPFLVNVPNTAVSWVAGSNQTVTWTVAGTTGNNINATFVDILLSNDGGLTYPILLASKVPNDGSQVITVPNNTGNTKRIMVRGYKHIFYDISNTNFTITAAPSTFSVAFSGIAEQQNKAACQGSNVSFDISYLALGGFTAATTFTATGLPTAATASFSPSSINANGTVVMTIGNTASSPAGFYSITVNATSGATTKAVSFYLDLFSATFPAMVLSSPTNNASNQQTTLPLSWSANANANAYDVQVATDVAFTNIFSSGTTSTTSFNVTGLNINTDYFWRVLPKNTACGNGPFSAPFKFTTGSVSCGNFASTNVPIPISASGTPTVSSTLNIISGGIISDVNVNLNIPHTWVNDLTVTLTSPAGTAVELFTAKCDPQNGNSNVVATFDDAGGTLTCNPGPNPAGISGIIAPDSPLSAFNGENSTGTWLLTVADGFNLDGGSISAWSVDICSTLSIRENTLQNFSLYPNPNGGNFTIQFTSNNSEAVLVAIFDMRGRQIYKNEFSNTGSFNENIDLNTIQSGVYLVSVTNGDTKVVKRIIVN</sequence>
<feature type="domain" description="P/Homo B" evidence="5">
    <location>
        <begin position="834"/>
        <end position="995"/>
    </location>
</feature>
<keyword evidence="7" id="KW-1185">Reference proteome</keyword>
<proteinExistence type="predicted"/>
<dbReference type="NCBIfam" id="TIGR04183">
    <property type="entry name" value="Por_Secre_tail"/>
    <property type="match status" value="1"/>
</dbReference>
<keyword evidence="3" id="KW-0378">Hydrolase</keyword>
<dbReference type="PROSITE" id="PS51829">
    <property type="entry name" value="P_HOMO_B"/>
    <property type="match status" value="1"/>
</dbReference>
<dbReference type="PROSITE" id="PS50853">
    <property type="entry name" value="FN3"/>
    <property type="match status" value="1"/>
</dbReference>
<reference evidence="6 7" key="1">
    <citation type="submission" date="2024-03" db="EMBL/GenBank/DDBJ databases">
        <title>Two novel species of the genus Flavobacterium exhibiting potentially degradation of complex polysaccharides.</title>
        <authorList>
            <person name="Lian X."/>
        </authorList>
    </citation>
    <scope>NUCLEOTIDE SEQUENCE [LARGE SCALE GENOMIC DNA]</scope>
    <source>
        <strain evidence="7">j3</strain>
    </source>
</reference>
<comment type="caution">
    <text evidence="6">The sequence shown here is derived from an EMBL/GenBank/DDBJ whole genome shotgun (WGS) entry which is preliminary data.</text>
</comment>
<evidence type="ECO:0000259" key="5">
    <source>
        <dbReference type="PROSITE" id="PS51829"/>
    </source>
</evidence>
<evidence type="ECO:0000259" key="4">
    <source>
        <dbReference type="PROSITE" id="PS50853"/>
    </source>
</evidence>
<dbReference type="Pfam" id="PF01483">
    <property type="entry name" value="P_proprotein"/>
    <property type="match status" value="1"/>
</dbReference>
<dbReference type="SUPFAM" id="SSF49785">
    <property type="entry name" value="Galactose-binding domain-like"/>
    <property type="match status" value="1"/>
</dbReference>
<keyword evidence="1" id="KW-0645">Protease</keyword>
<dbReference type="SUPFAM" id="SSF49265">
    <property type="entry name" value="Fibronectin type III"/>
    <property type="match status" value="1"/>
</dbReference>
<evidence type="ECO:0000256" key="1">
    <source>
        <dbReference type="ARBA" id="ARBA00022670"/>
    </source>
</evidence>
<accession>A0ABU9N257</accession>